<gene>
    <name evidence="3" type="ORF">NC658_32975</name>
</gene>
<dbReference type="Pfam" id="PF10756">
    <property type="entry name" value="bPH_6"/>
    <property type="match status" value="1"/>
</dbReference>
<evidence type="ECO:0000313" key="4">
    <source>
        <dbReference type="Proteomes" id="UP001523263"/>
    </source>
</evidence>
<dbReference type="Proteomes" id="UP001523263">
    <property type="component" value="Unassembled WGS sequence"/>
</dbReference>
<protein>
    <submittedName>
        <fullName evidence="3">PH domain-containing protein</fullName>
    </submittedName>
</protein>
<reference evidence="3 4" key="1">
    <citation type="submission" date="2022-06" db="EMBL/GenBank/DDBJ databases">
        <title>Whole genome sequence of Streptomyces griseoincarnatus RB7AG.</title>
        <authorList>
            <person name="Ray L."/>
            <person name="Behera S."/>
            <person name="Panda A.N."/>
        </authorList>
    </citation>
    <scope>NUCLEOTIDE SEQUENCE [LARGE SCALE GENOMIC DNA]</scope>
    <source>
        <strain evidence="3 4">RB7AG</strain>
    </source>
</reference>
<keyword evidence="1" id="KW-1133">Transmembrane helix</keyword>
<dbReference type="InterPro" id="IPR019692">
    <property type="entry name" value="CFP-6_PH"/>
</dbReference>
<proteinExistence type="predicted"/>
<keyword evidence="1" id="KW-0812">Transmembrane</keyword>
<dbReference type="EMBL" id="JAMQBH010000032">
    <property type="protein sequence ID" value="MCM2518002.1"/>
    <property type="molecule type" value="Genomic_DNA"/>
</dbReference>
<feature type="transmembrane region" description="Helical" evidence="1">
    <location>
        <begin position="7"/>
        <end position="26"/>
    </location>
</feature>
<keyword evidence="4" id="KW-1185">Reference proteome</keyword>
<feature type="transmembrane region" description="Helical" evidence="1">
    <location>
        <begin position="162"/>
        <end position="186"/>
    </location>
</feature>
<evidence type="ECO:0000256" key="1">
    <source>
        <dbReference type="SAM" id="Phobius"/>
    </source>
</evidence>
<feature type="transmembrane region" description="Helical" evidence="1">
    <location>
        <begin position="32"/>
        <end position="50"/>
    </location>
</feature>
<name>A0ABT0W350_STRGI</name>
<evidence type="ECO:0000259" key="2">
    <source>
        <dbReference type="Pfam" id="PF10756"/>
    </source>
</evidence>
<feature type="transmembrane region" description="Helical" evidence="1">
    <location>
        <begin position="198"/>
        <end position="220"/>
    </location>
</feature>
<keyword evidence="1" id="KW-0472">Membrane</keyword>
<comment type="caution">
    <text evidence="3">The sequence shown here is derived from an EMBL/GenBank/DDBJ whole genome shotgun (WGS) entry which is preliminary data.</text>
</comment>
<organism evidence="3 4">
    <name type="scientific">Streptomyces griseoincarnatus</name>
    <dbReference type="NCBI Taxonomy" id="29305"/>
    <lineage>
        <taxon>Bacteria</taxon>
        <taxon>Bacillati</taxon>
        <taxon>Actinomycetota</taxon>
        <taxon>Actinomycetes</taxon>
        <taxon>Kitasatosporales</taxon>
        <taxon>Streptomycetaceae</taxon>
        <taxon>Streptomyces</taxon>
        <taxon>Streptomyces griseoincarnatus group</taxon>
    </lineage>
</organism>
<accession>A0ABT0W350</accession>
<sequence>MGAGRTVPVIVAVVLATVGGLFPVWVDEEIPGWVKWLLTLALAALFAWLVTQSVRAATVADASGLHVRGLMRTRRLTWSEIQDIRVEANHGAAMNRNAPRLVSYAYGPNGGRVQLMYVDDSHVDLEREVGFLRRVWEEQRGDAWAPDDGVANRIGQGEARRLAVMSGISWAMLSLIPLTLLMLLTLFTKVPDALEGVLTPWVVMGVGVPGAFFLGMLLSYRREHRTG</sequence>
<evidence type="ECO:0000313" key="3">
    <source>
        <dbReference type="EMBL" id="MCM2518002.1"/>
    </source>
</evidence>
<dbReference type="RefSeq" id="WP_251100285.1">
    <property type="nucleotide sequence ID" value="NZ_JAMQBH010000032.1"/>
</dbReference>
<feature type="domain" description="Low molecular weight protein antigen 6 PH" evidence="2">
    <location>
        <begin position="55"/>
        <end position="89"/>
    </location>
</feature>